<name>A0A3M7IAB2_HORWE</name>
<dbReference type="EMBL" id="QWIT01000581">
    <property type="protein sequence ID" value="RMZ22295.1"/>
    <property type="molecule type" value="Genomic_DNA"/>
</dbReference>
<dbReference type="AlphaFoldDB" id="A0A3M7IAB2"/>
<proteinExistence type="predicted"/>
<evidence type="ECO:0000256" key="1">
    <source>
        <dbReference type="SAM" id="Phobius"/>
    </source>
</evidence>
<keyword evidence="1" id="KW-0472">Membrane</keyword>
<reference evidence="2 3" key="1">
    <citation type="journal article" date="2018" name="BMC Genomics">
        <title>Genomic evidence for intraspecific hybridization in a clonal and extremely halotolerant yeast.</title>
        <authorList>
            <person name="Gostincar C."/>
            <person name="Stajich J.E."/>
            <person name="Zupancic J."/>
            <person name="Zalar P."/>
            <person name="Gunde-Cimerman N."/>
        </authorList>
    </citation>
    <scope>NUCLEOTIDE SEQUENCE [LARGE SCALE GENOMIC DNA]</scope>
    <source>
        <strain evidence="2 3">EXF-120</strain>
    </source>
</reference>
<comment type="caution">
    <text evidence="2">The sequence shown here is derived from an EMBL/GenBank/DDBJ whole genome shotgun (WGS) entry which is preliminary data.</text>
</comment>
<evidence type="ECO:0000313" key="3">
    <source>
        <dbReference type="Proteomes" id="UP000281677"/>
    </source>
</evidence>
<evidence type="ECO:0000313" key="2">
    <source>
        <dbReference type="EMBL" id="RMZ22295.1"/>
    </source>
</evidence>
<sequence length="160" mass="17512">MAPAFTIGWVYNLSSVPESSGASTIIAVAVAFSILSLFACALRLYCKLVFMRGFGLDDAAVLSSFILGTAYCTNTIYRAVQRQDGDLALTMIKSRGRTYWSTLKSDRTAAWIWHDWANASGFNTLADPSTHWESLALNCHFCRSIISWLASKSSTGVFCG</sequence>
<keyword evidence="1" id="KW-0812">Transmembrane</keyword>
<accession>A0A3M7IAB2</accession>
<feature type="transmembrane region" description="Helical" evidence="1">
    <location>
        <begin position="20"/>
        <end position="42"/>
    </location>
</feature>
<dbReference type="Proteomes" id="UP000281677">
    <property type="component" value="Unassembled WGS sequence"/>
</dbReference>
<gene>
    <name evidence="2" type="ORF">D0859_13684</name>
</gene>
<keyword evidence="1" id="KW-1133">Transmembrane helix</keyword>
<organism evidence="2 3">
    <name type="scientific">Hortaea werneckii</name>
    <name type="common">Black yeast</name>
    <name type="synonym">Cladosporium werneckii</name>
    <dbReference type="NCBI Taxonomy" id="91943"/>
    <lineage>
        <taxon>Eukaryota</taxon>
        <taxon>Fungi</taxon>
        <taxon>Dikarya</taxon>
        <taxon>Ascomycota</taxon>
        <taxon>Pezizomycotina</taxon>
        <taxon>Dothideomycetes</taxon>
        <taxon>Dothideomycetidae</taxon>
        <taxon>Mycosphaerellales</taxon>
        <taxon>Teratosphaeriaceae</taxon>
        <taxon>Hortaea</taxon>
    </lineage>
</organism>
<protein>
    <submittedName>
        <fullName evidence="2">Uncharacterized protein</fullName>
    </submittedName>
</protein>